<feature type="region of interest" description="Disordered" evidence="1">
    <location>
        <begin position="70"/>
        <end position="125"/>
    </location>
</feature>
<reference evidence="2" key="1">
    <citation type="submission" date="2025-08" db="UniProtKB">
        <authorList>
            <consortium name="Ensembl"/>
        </authorList>
    </citation>
    <scope>IDENTIFICATION</scope>
</reference>
<dbReference type="GO" id="GO:0005634">
    <property type="term" value="C:nucleus"/>
    <property type="evidence" value="ECO:0007669"/>
    <property type="project" value="TreeGrafter"/>
</dbReference>
<reference evidence="2" key="2">
    <citation type="submission" date="2025-09" db="UniProtKB">
        <authorList>
            <consortium name="Ensembl"/>
        </authorList>
    </citation>
    <scope>IDENTIFICATION</scope>
</reference>
<evidence type="ECO:0000313" key="2">
    <source>
        <dbReference type="Ensembl" id="ENSDNVP00000008434.1"/>
    </source>
</evidence>
<name>A0A8C4JH60_DRONO</name>
<dbReference type="GO" id="GO:2001033">
    <property type="term" value="P:negative regulation of double-strand break repair via nonhomologous end joining"/>
    <property type="evidence" value="ECO:0007669"/>
    <property type="project" value="InterPro"/>
</dbReference>
<dbReference type="GO" id="GO:0005737">
    <property type="term" value="C:cytoplasm"/>
    <property type="evidence" value="ECO:0007669"/>
    <property type="project" value="TreeGrafter"/>
</dbReference>
<organism evidence="2 3">
    <name type="scientific">Dromaius novaehollandiae</name>
    <name type="common">Emu</name>
    <dbReference type="NCBI Taxonomy" id="8790"/>
    <lineage>
        <taxon>Eukaryota</taxon>
        <taxon>Metazoa</taxon>
        <taxon>Chordata</taxon>
        <taxon>Craniata</taxon>
        <taxon>Vertebrata</taxon>
        <taxon>Euteleostomi</taxon>
        <taxon>Archelosauria</taxon>
        <taxon>Archosauria</taxon>
        <taxon>Dinosauria</taxon>
        <taxon>Saurischia</taxon>
        <taxon>Theropoda</taxon>
        <taxon>Coelurosauria</taxon>
        <taxon>Aves</taxon>
        <taxon>Palaeognathae</taxon>
        <taxon>Casuariiformes</taxon>
        <taxon>Dromaiidae</taxon>
        <taxon>Dromaius</taxon>
    </lineage>
</organism>
<keyword evidence="3" id="KW-1185">Reference proteome</keyword>
<dbReference type="PANTHER" id="PTHR14566:SF0">
    <property type="entry name" value="CELL CYCLE REGULATOR OF NON-HOMOLOGOUS END JOINING"/>
    <property type="match status" value="1"/>
</dbReference>
<accession>A0A8C4JH60</accession>
<dbReference type="InterPro" id="IPR028278">
    <property type="entry name" value="MRI"/>
</dbReference>
<dbReference type="Proteomes" id="UP000694423">
    <property type="component" value="Unplaced"/>
</dbReference>
<feature type="compositionally biased region" description="Polar residues" evidence="1">
    <location>
        <begin position="89"/>
        <end position="102"/>
    </location>
</feature>
<sequence>QHKMAAGGRRRLLPAWMAAAERPLAAPGAAAAGPCVERLPSLPRAATVYCMNEAELVDVALGALAEKLQHEEAEEKAWPGSEEQEIPPTRSNPAGSAAGTEQGSDHSPGLPSPPDACAERTGWEDSEDDVLKYVREIFFS</sequence>
<dbReference type="Ensembl" id="ENSDNVT00000010169.1">
    <property type="protein sequence ID" value="ENSDNVP00000008434.1"/>
    <property type="gene ID" value="ENSDNVG00000005995.1"/>
</dbReference>
<proteinExistence type="predicted"/>
<dbReference type="GO" id="GO:0006303">
    <property type="term" value="P:double-strand break repair via nonhomologous end joining"/>
    <property type="evidence" value="ECO:0007669"/>
    <property type="project" value="TreeGrafter"/>
</dbReference>
<evidence type="ECO:0000313" key="3">
    <source>
        <dbReference type="Proteomes" id="UP000694423"/>
    </source>
</evidence>
<dbReference type="PANTHER" id="PTHR14566">
    <property type="entry name" value="CELL CYCLE REGULATOR OF NON-HOMOLOGOUS END JOINING"/>
    <property type="match status" value="1"/>
</dbReference>
<dbReference type="Pfam" id="PF15325">
    <property type="entry name" value="MRI"/>
    <property type="match status" value="1"/>
</dbReference>
<evidence type="ECO:0000256" key="1">
    <source>
        <dbReference type="SAM" id="MobiDB-lite"/>
    </source>
</evidence>
<protein>
    <submittedName>
        <fullName evidence="2">Uncharacterized protein</fullName>
    </submittedName>
</protein>
<dbReference type="AlphaFoldDB" id="A0A8C4JH60"/>